<sequence length="159" mass="17657">MPSLTAAAMWSLNRRLDPSYLSISSRTVFAYVVSGVLDMDDHTIAGDIEVQLPLWGWKHVFHFYGMVIEGPGAVFPFDLVLISGSITFKLLARTTMTLDPSSLSHSSRATLLLSDWSAHPLPTEPVPTRSGSNSSICTPKSLWITVESFLRLQRLRKHT</sequence>
<dbReference type="Proteomes" id="UP000076798">
    <property type="component" value="Unassembled WGS sequence"/>
</dbReference>
<evidence type="ECO:0000313" key="1">
    <source>
        <dbReference type="EMBL" id="KZT40393.1"/>
    </source>
</evidence>
<gene>
    <name evidence="1" type="ORF">SISSUDRAFT_516798</name>
</gene>
<keyword evidence="2" id="KW-1185">Reference proteome</keyword>
<reference evidence="1 2" key="1">
    <citation type="journal article" date="2016" name="Mol. Biol. Evol.">
        <title>Comparative Genomics of Early-Diverging Mushroom-Forming Fungi Provides Insights into the Origins of Lignocellulose Decay Capabilities.</title>
        <authorList>
            <person name="Nagy L.G."/>
            <person name="Riley R."/>
            <person name="Tritt A."/>
            <person name="Adam C."/>
            <person name="Daum C."/>
            <person name="Floudas D."/>
            <person name="Sun H."/>
            <person name="Yadav J.S."/>
            <person name="Pangilinan J."/>
            <person name="Larsson K.H."/>
            <person name="Matsuura K."/>
            <person name="Barry K."/>
            <person name="Labutti K."/>
            <person name="Kuo R."/>
            <person name="Ohm R.A."/>
            <person name="Bhattacharya S.S."/>
            <person name="Shirouzu T."/>
            <person name="Yoshinaga Y."/>
            <person name="Martin F.M."/>
            <person name="Grigoriev I.V."/>
            <person name="Hibbett D.S."/>
        </authorList>
    </citation>
    <scope>NUCLEOTIDE SEQUENCE [LARGE SCALE GENOMIC DNA]</scope>
    <source>
        <strain evidence="1 2">HHB10207 ss-3</strain>
    </source>
</reference>
<evidence type="ECO:0000313" key="2">
    <source>
        <dbReference type="Proteomes" id="UP000076798"/>
    </source>
</evidence>
<organism evidence="1 2">
    <name type="scientific">Sistotremastrum suecicum HHB10207 ss-3</name>
    <dbReference type="NCBI Taxonomy" id="1314776"/>
    <lineage>
        <taxon>Eukaryota</taxon>
        <taxon>Fungi</taxon>
        <taxon>Dikarya</taxon>
        <taxon>Basidiomycota</taxon>
        <taxon>Agaricomycotina</taxon>
        <taxon>Agaricomycetes</taxon>
        <taxon>Sistotremastrales</taxon>
        <taxon>Sistotremastraceae</taxon>
        <taxon>Sistotremastrum</taxon>
    </lineage>
</organism>
<protein>
    <submittedName>
        <fullName evidence="1">Uncharacterized protein</fullName>
    </submittedName>
</protein>
<accession>A0A166F8K8</accession>
<dbReference type="EMBL" id="KV428033">
    <property type="protein sequence ID" value="KZT40393.1"/>
    <property type="molecule type" value="Genomic_DNA"/>
</dbReference>
<name>A0A166F8K8_9AGAM</name>
<proteinExistence type="predicted"/>
<dbReference type="AlphaFoldDB" id="A0A166F8K8"/>